<comment type="similarity">
    <text evidence="4">Belongs to the RBT5 family.</text>
</comment>
<dbReference type="Pfam" id="PF20684">
    <property type="entry name" value="Fung_rhodopsin"/>
    <property type="match status" value="1"/>
</dbReference>
<keyword evidence="6" id="KW-0336">GPI-anchor</keyword>
<dbReference type="InterPro" id="IPR008427">
    <property type="entry name" value="Extracellular_membr_CFEM_dom"/>
</dbReference>
<evidence type="ECO:0000256" key="16">
    <source>
        <dbReference type="SAM" id="SignalP"/>
    </source>
</evidence>
<feature type="chain" id="PRO_5015512635" description="CFEM domain-containing protein" evidence="16">
    <location>
        <begin position="20"/>
        <end position="442"/>
    </location>
</feature>
<keyword evidence="14" id="KW-0408">Iron</keyword>
<evidence type="ECO:0000259" key="17">
    <source>
        <dbReference type="PROSITE" id="PS52012"/>
    </source>
</evidence>
<feature type="binding site" description="axial binding residue" evidence="14">
    <location>
        <position position="52"/>
    </location>
    <ligand>
        <name>heme</name>
        <dbReference type="ChEBI" id="CHEBI:30413"/>
    </ligand>
    <ligandPart>
        <name>Fe</name>
        <dbReference type="ChEBI" id="CHEBI:18248"/>
    </ligandPart>
</feature>
<keyword evidence="19" id="KW-1185">Reference proteome</keyword>
<comment type="similarity">
    <text evidence="13">Belongs to the SAT4 family.</text>
</comment>
<evidence type="ECO:0000256" key="14">
    <source>
        <dbReference type="PROSITE-ProRule" id="PRU01356"/>
    </source>
</evidence>
<feature type="transmembrane region" description="Helical" evidence="15">
    <location>
        <begin position="137"/>
        <end position="159"/>
    </location>
</feature>
<dbReference type="STRING" id="1448308.A0A2T2N5F0"/>
<feature type="disulfide bond" evidence="14">
    <location>
        <begin position="48"/>
        <end position="55"/>
    </location>
</feature>
<evidence type="ECO:0000256" key="9">
    <source>
        <dbReference type="ARBA" id="ARBA00022989"/>
    </source>
</evidence>
<evidence type="ECO:0000256" key="3">
    <source>
        <dbReference type="ARBA" id="ARBA00004613"/>
    </source>
</evidence>
<keyword evidence="7 15" id="KW-0812">Transmembrane</keyword>
<evidence type="ECO:0000256" key="13">
    <source>
        <dbReference type="ARBA" id="ARBA00038359"/>
    </source>
</evidence>
<dbReference type="GO" id="GO:0098552">
    <property type="term" value="C:side of membrane"/>
    <property type="evidence" value="ECO:0007669"/>
    <property type="project" value="UniProtKB-KW"/>
</dbReference>
<evidence type="ECO:0000256" key="5">
    <source>
        <dbReference type="ARBA" id="ARBA00022525"/>
    </source>
</evidence>
<keyword evidence="11 14" id="KW-1015">Disulfide bond</keyword>
<comment type="subcellular location">
    <subcellularLocation>
        <location evidence="2">Membrane</location>
        <topology evidence="2">Lipid-anchor</topology>
        <topology evidence="2">GPI-anchor</topology>
    </subcellularLocation>
    <subcellularLocation>
        <location evidence="1">Membrane</location>
        <topology evidence="1">Multi-pass membrane protein</topology>
    </subcellularLocation>
    <subcellularLocation>
        <location evidence="3">Secreted</location>
    </subcellularLocation>
</comment>
<feature type="transmembrane region" description="Helical" evidence="15">
    <location>
        <begin position="298"/>
        <end position="323"/>
    </location>
</feature>
<dbReference type="InterPro" id="IPR052337">
    <property type="entry name" value="SAT4-like"/>
</dbReference>
<keyword evidence="6" id="KW-0325">Glycoprotein</keyword>
<feature type="disulfide bond" evidence="14">
    <location>
        <begin position="34"/>
        <end position="74"/>
    </location>
</feature>
<dbReference type="Proteomes" id="UP000240883">
    <property type="component" value="Unassembled WGS sequence"/>
</dbReference>
<dbReference type="EMBL" id="KZ678148">
    <property type="protein sequence ID" value="PSN60677.1"/>
    <property type="molecule type" value="Genomic_DNA"/>
</dbReference>
<dbReference type="SMART" id="SM00747">
    <property type="entry name" value="CFEM"/>
    <property type="match status" value="1"/>
</dbReference>
<evidence type="ECO:0000256" key="7">
    <source>
        <dbReference type="ARBA" id="ARBA00022692"/>
    </source>
</evidence>
<keyword evidence="10 15" id="KW-0472">Membrane</keyword>
<keyword evidence="9 15" id="KW-1133">Transmembrane helix</keyword>
<accession>A0A2T2N5F0</accession>
<proteinExistence type="inferred from homology"/>
<organism evidence="18 19">
    <name type="scientific">Corynespora cassiicola Philippines</name>
    <dbReference type="NCBI Taxonomy" id="1448308"/>
    <lineage>
        <taxon>Eukaryota</taxon>
        <taxon>Fungi</taxon>
        <taxon>Dikarya</taxon>
        <taxon>Ascomycota</taxon>
        <taxon>Pezizomycotina</taxon>
        <taxon>Dothideomycetes</taxon>
        <taxon>Pleosporomycetidae</taxon>
        <taxon>Pleosporales</taxon>
        <taxon>Corynesporascaceae</taxon>
        <taxon>Corynespora</taxon>
    </lineage>
</organism>
<evidence type="ECO:0000256" key="4">
    <source>
        <dbReference type="ARBA" id="ARBA00010031"/>
    </source>
</evidence>
<evidence type="ECO:0000256" key="15">
    <source>
        <dbReference type="SAM" id="Phobius"/>
    </source>
</evidence>
<dbReference type="PROSITE" id="PS52012">
    <property type="entry name" value="CFEM"/>
    <property type="match status" value="1"/>
</dbReference>
<protein>
    <recommendedName>
        <fullName evidence="17">CFEM domain-containing protein</fullName>
    </recommendedName>
</protein>
<dbReference type="GO" id="GO:0046872">
    <property type="term" value="F:metal ion binding"/>
    <property type="evidence" value="ECO:0007669"/>
    <property type="project" value="UniProtKB-UniRule"/>
</dbReference>
<feature type="disulfide bond" evidence="14">
    <location>
        <begin position="38"/>
        <end position="69"/>
    </location>
</feature>
<evidence type="ECO:0000256" key="6">
    <source>
        <dbReference type="ARBA" id="ARBA00022622"/>
    </source>
</evidence>
<feature type="disulfide bond" evidence="14">
    <location>
        <begin position="57"/>
        <end position="90"/>
    </location>
</feature>
<evidence type="ECO:0000256" key="2">
    <source>
        <dbReference type="ARBA" id="ARBA00004589"/>
    </source>
</evidence>
<feature type="transmembrane region" description="Helical" evidence="15">
    <location>
        <begin position="261"/>
        <end position="286"/>
    </location>
</feature>
<feature type="transmembrane region" description="Helical" evidence="15">
    <location>
        <begin position="343"/>
        <end position="363"/>
    </location>
</feature>
<gene>
    <name evidence="18" type="ORF">BS50DRAFT_506174</name>
</gene>
<name>A0A2T2N5F0_CORCC</name>
<feature type="transmembrane region" description="Helical" evidence="15">
    <location>
        <begin position="214"/>
        <end position="241"/>
    </location>
</feature>
<evidence type="ECO:0000313" key="19">
    <source>
        <dbReference type="Proteomes" id="UP000240883"/>
    </source>
</evidence>
<evidence type="ECO:0000256" key="1">
    <source>
        <dbReference type="ARBA" id="ARBA00004141"/>
    </source>
</evidence>
<feature type="domain" description="CFEM" evidence="17">
    <location>
        <begin position="1"/>
        <end position="117"/>
    </location>
</feature>
<dbReference type="PANTHER" id="PTHR33048">
    <property type="entry name" value="PTH11-LIKE INTEGRAL MEMBRANE PROTEIN (AFU_ORTHOLOGUE AFUA_5G11245)"/>
    <property type="match status" value="1"/>
</dbReference>
<feature type="transmembrane region" description="Helical" evidence="15">
    <location>
        <begin position="179"/>
        <end position="202"/>
    </location>
</feature>
<keyword evidence="14" id="KW-0479">Metal-binding</keyword>
<evidence type="ECO:0000256" key="8">
    <source>
        <dbReference type="ARBA" id="ARBA00022729"/>
    </source>
</evidence>
<sequence length="442" mass="49149">MRALIVVLIIHFSSLSISAYCGKSTSPLEALPPCALSCILTASTKSPCEITDFECACKDATLQTRAEKCVLQSCTLKEALETKNITSSLCKLPLRNNSGGLKTLIISLLFPSKISVLSRVIGKFAGLGHGFGIDDACLLIAMCLGLSTVMLVFLGAIPAGLGRDIWTLDFSSITDFARFFYFIEIFYFLSLTFVKLSFLFFYKRIFTGSNVKKVIWATIIFNILFGLAFSLAGVFVCRPISYSWRNWDGPKTDGRCINNNALVWANGGVSVAVDFWMLAIPLSQVIHLQMKFKKKIALGLMFGVGTFVTIVSIIRLHSLVGFADSQNPTWDQRDTTYWSTVELNVGIICACMPMYRVFLVLALRKVLGSITNSPDTSYRNRARNNLMGERGRSLVGPEMESDSREIWAHDETGESLHVETQYDHIQLVIPGNKDEPRLYRIV</sequence>
<keyword evidence="12" id="KW-0449">Lipoprotein</keyword>
<evidence type="ECO:0000313" key="18">
    <source>
        <dbReference type="EMBL" id="PSN60677.1"/>
    </source>
</evidence>
<dbReference type="AlphaFoldDB" id="A0A2T2N5F0"/>
<keyword evidence="5" id="KW-0964">Secreted</keyword>
<evidence type="ECO:0000256" key="10">
    <source>
        <dbReference type="ARBA" id="ARBA00023136"/>
    </source>
</evidence>
<dbReference type="PANTHER" id="PTHR33048:SF143">
    <property type="entry name" value="EXTRACELLULAR MEMBRANE PROTEIN CFEM DOMAIN-CONTAINING PROTEIN-RELATED"/>
    <property type="match status" value="1"/>
</dbReference>
<dbReference type="OrthoDB" id="2496787at2759"/>
<evidence type="ECO:0000256" key="11">
    <source>
        <dbReference type="ARBA" id="ARBA00023157"/>
    </source>
</evidence>
<dbReference type="InterPro" id="IPR049326">
    <property type="entry name" value="Rhodopsin_dom_fungi"/>
</dbReference>
<dbReference type="GO" id="GO:0005576">
    <property type="term" value="C:extracellular region"/>
    <property type="evidence" value="ECO:0007669"/>
    <property type="project" value="UniProtKB-SubCell"/>
</dbReference>
<keyword evidence="8 16" id="KW-0732">Signal</keyword>
<reference evidence="18 19" key="1">
    <citation type="journal article" date="2018" name="Front. Microbiol.">
        <title>Genome-Wide Analysis of Corynespora cassiicola Leaf Fall Disease Putative Effectors.</title>
        <authorList>
            <person name="Lopez D."/>
            <person name="Ribeiro S."/>
            <person name="Label P."/>
            <person name="Fumanal B."/>
            <person name="Venisse J.S."/>
            <person name="Kohler A."/>
            <person name="de Oliveira R.R."/>
            <person name="Labutti K."/>
            <person name="Lipzen A."/>
            <person name="Lail K."/>
            <person name="Bauer D."/>
            <person name="Ohm R.A."/>
            <person name="Barry K.W."/>
            <person name="Spatafora J."/>
            <person name="Grigoriev I.V."/>
            <person name="Martin F.M."/>
            <person name="Pujade-Renaud V."/>
        </authorList>
    </citation>
    <scope>NUCLEOTIDE SEQUENCE [LARGE SCALE GENOMIC DNA]</scope>
    <source>
        <strain evidence="18 19">Philippines</strain>
    </source>
</reference>
<feature type="signal peptide" evidence="16">
    <location>
        <begin position="1"/>
        <end position="19"/>
    </location>
</feature>
<keyword evidence="14" id="KW-0349">Heme</keyword>
<dbReference type="Pfam" id="PF05730">
    <property type="entry name" value="CFEM"/>
    <property type="match status" value="1"/>
</dbReference>
<evidence type="ECO:0000256" key="12">
    <source>
        <dbReference type="ARBA" id="ARBA00023288"/>
    </source>
</evidence>